<keyword evidence="2" id="KW-1003">Cell membrane</keyword>
<dbReference type="PANTHER" id="PTHR39087">
    <property type="entry name" value="UPF0104 MEMBRANE PROTEIN MJ1595"/>
    <property type="match status" value="1"/>
</dbReference>
<organism evidence="7 8">
    <name type="scientific">Candidatus Viridilinea mediisalina</name>
    <dbReference type="NCBI Taxonomy" id="2024553"/>
    <lineage>
        <taxon>Bacteria</taxon>
        <taxon>Bacillati</taxon>
        <taxon>Chloroflexota</taxon>
        <taxon>Chloroflexia</taxon>
        <taxon>Chloroflexales</taxon>
        <taxon>Chloroflexineae</taxon>
        <taxon>Oscillochloridaceae</taxon>
        <taxon>Candidatus Viridilinea</taxon>
    </lineage>
</organism>
<sequence length="330" mass="35730">MTKRWFNIIIGAAISLLALYFAFVGVDYQRVWASLVAADGLFVTAALLSVLLNNWAKAVRWKLLMGERGAQVPLTQALRLHLVGQMLNHLLPARAGDLSRIYMAGELGIAKSFILGTVAIEKVIDMVCYVLIFCLLLLLMPLPDWVSQPAYLLVLLTSVTLLVLVGVLLTRGQQQRLVARLGAWLPVGVRERVTRLGVNLLASLQVLADSGQQLRLVGWSLLIWLTAALTNYWTFLALGLELSLVAAIFLLFVLVAGINIPSAPGRIGLFQYLCILSLAVFGVAQEAALSVGVLLHGLVYLPPIVAGLTTLWLSGQGGGSMRLPVAKSDE</sequence>
<dbReference type="NCBIfam" id="TIGR00374">
    <property type="entry name" value="flippase-like domain"/>
    <property type="match status" value="1"/>
</dbReference>
<feature type="transmembrane region" description="Helical" evidence="6">
    <location>
        <begin position="32"/>
        <end position="52"/>
    </location>
</feature>
<dbReference type="RefSeq" id="WP_097643558.1">
    <property type="nucleotide sequence ID" value="NZ_NQWI01000026.1"/>
</dbReference>
<feature type="transmembrane region" description="Helical" evidence="6">
    <location>
        <begin position="242"/>
        <end position="260"/>
    </location>
</feature>
<evidence type="ECO:0000256" key="3">
    <source>
        <dbReference type="ARBA" id="ARBA00022692"/>
    </source>
</evidence>
<keyword evidence="8" id="KW-1185">Reference proteome</keyword>
<dbReference type="AlphaFoldDB" id="A0A2A6RL17"/>
<dbReference type="EMBL" id="NQWI01000026">
    <property type="protein sequence ID" value="PDW03596.1"/>
    <property type="molecule type" value="Genomic_DNA"/>
</dbReference>
<keyword evidence="3 6" id="KW-0812">Transmembrane</keyword>
<evidence type="ECO:0000256" key="2">
    <source>
        <dbReference type="ARBA" id="ARBA00022475"/>
    </source>
</evidence>
<feature type="transmembrane region" description="Helical" evidence="6">
    <location>
        <begin position="149"/>
        <end position="170"/>
    </location>
</feature>
<comment type="caution">
    <text evidence="7">The sequence shown here is derived from an EMBL/GenBank/DDBJ whole genome shotgun (WGS) entry which is preliminary data.</text>
</comment>
<comment type="subcellular location">
    <subcellularLocation>
        <location evidence="1">Cell membrane</location>
        <topology evidence="1">Multi-pass membrane protein</topology>
    </subcellularLocation>
</comment>
<evidence type="ECO:0008006" key="9">
    <source>
        <dbReference type="Google" id="ProtNLM"/>
    </source>
</evidence>
<feature type="transmembrane region" description="Helical" evidence="6">
    <location>
        <begin position="291"/>
        <end position="313"/>
    </location>
</feature>
<evidence type="ECO:0000256" key="4">
    <source>
        <dbReference type="ARBA" id="ARBA00022989"/>
    </source>
</evidence>
<keyword evidence="4 6" id="KW-1133">Transmembrane helix</keyword>
<evidence type="ECO:0000256" key="5">
    <source>
        <dbReference type="ARBA" id="ARBA00023136"/>
    </source>
</evidence>
<dbReference type="Proteomes" id="UP000220527">
    <property type="component" value="Unassembled WGS sequence"/>
</dbReference>
<dbReference type="OrthoDB" id="144616at2"/>
<feature type="transmembrane region" description="Helical" evidence="6">
    <location>
        <begin position="123"/>
        <end position="143"/>
    </location>
</feature>
<feature type="transmembrane region" description="Helical" evidence="6">
    <location>
        <begin position="267"/>
        <end position="285"/>
    </location>
</feature>
<dbReference type="GO" id="GO:0005886">
    <property type="term" value="C:plasma membrane"/>
    <property type="evidence" value="ECO:0007669"/>
    <property type="project" value="UniProtKB-SubCell"/>
</dbReference>
<accession>A0A2A6RL17</accession>
<evidence type="ECO:0000256" key="1">
    <source>
        <dbReference type="ARBA" id="ARBA00004651"/>
    </source>
</evidence>
<protein>
    <recommendedName>
        <fullName evidence="9">TIGR00374 family protein</fullName>
    </recommendedName>
</protein>
<gene>
    <name evidence="7" type="ORF">CJ255_07970</name>
</gene>
<proteinExistence type="predicted"/>
<dbReference type="PANTHER" id="PTHR39087:SF2">
    <property type="entry name" value="UPF0104 MEMBRANE PROTEIN MJ1595"/>
    <property type="match status" value="1"/>
</dbReference>
<evidence type="ECO:0000313" key="8">
    <source>
        <dbReference type="Proteomes" id="UP000220527"/>
    </source>
</evidence>
<feature type="transmembrane region" description="Helical" evidence="6">
    <location>
        <begin position="5"/>
        <end position="26"/>
    </location>
</feature>
<keyword evidence="5 6" id="KW-0472">Membrane</keyword>
<evidence type="ECO:0000313" key="7">
    <source>
        <dbReference type="EMBL" id="PDW03596.1"/>
    </source>
</evidence>
<name>A0A2A6RL17_9CHLR</name>
<evidence type="ECO:0000256" key="6">
    <source>
        <dbReference type="SAM" id="Phobius"/>
    </source>
</evidence>
<reference evidence="8" key="1">
    <citation type="submission" date="2017-08" db="EMBL/GenBank/DDBJ databases">
        <authorList>
            <person name="Grouzdev D.S."/>
            <person name="Gaisin V.A."/>
            <person name="Rysina M.S."/>
            <person name="Gorlenko V.M."/>
        </authorList>
    </citation>
    <scope>NUCLEOTIDE SEQUENCE [LARGE SCALE GENOMIC DNA]</scope>
    <source>
        <strain evidence="8">Kir15-3F</strain>
    </source>
</reference>
<dbReference type="InterPro" id="IPR022791">
    <property type="entry name" value="L-PG_synthase/AglD"/>
</dbReference>
<dbReference type="Pfam" id="PF03706">
    <property type="entry name" value="LPG_synthase_TM"/>
    <property type="match status" value="1"/>
</dbReference>